<gene>
    <name evidence="7" type="ORF">GIB67_029838</name>
</gene>
<dbReference type="GO" id="GO:0005743">
    <property type="term" value="C:mitochondrial inner membrane"/>
    <property type="evidence" value="ECO:0007669"/>
    <property type="project" value="TreeGrafter"/>
</dbReference>
<dbReference type="OrthoDB" id="6500128at2759"/>
<proteinExistence type="predicted"/>
<name>A0A7J7NJL9_9MAGN</name>
<dbReference type="InterPro" id="IPR011527">
    <property type="entry name" value="ABC1_TM_dom"/>
</dbReference>
<evidence type="ECO:0000313" key="7">
    <source>
        <dbReference type="EMBL" id="KAF6167200.1"/>
    </source>
</evidence>
<evidence type="ECO:0000259" key="6">
    <source>
        <dbReference type="PROSITE" id="PS50929"/>
    </source>
</evidence>
<keyword evidence="4 5" id="KW-0472">Membrane</keyword>
<feature type="transmembrane region" description="Helical" evidence="5">
    <location>
        <begin position="126"/>
        <end position="151"/>
    </location>
</feature>
<dbReference type="Pfam" id="PF00664">
    <property type="entry name" value="ABC_membrane"/>
    <property type="match status" value="1"/>
</dbReference>
<dbReference type="InterPro" id="IPR039421">
    <property type="entry name" value="Type_1_exporter"/>
</dbReference>
<evidence type="ECO:0000256" key="4">
    <source>
        <dbReference type="ARBA" id="ARBA00023136"/>
    </source>
</evidence>
<dbReference type="PANTHER" id="PTHR43394">
    <property type="entry name" value="ATP-DEPENDENT PERMEASE MDL1, MITOCHONDRIAL"/>
    <property type="match status" value="1"/>
</dbReference>
<evidence type="ECO:0000256" key="2">
    <source>
        <dbReference type="ARBA" id="ARBA00022692"/>
    </source>
</evidence>
<dbReference type="Gene3D" id="1.20.1560.10">
    <property type="entry name" value="ABC transporter type 1, transmembrane domain"/>
    <property type="match status" value="1"/>
</dbReference>
<evidence type="ECO:0000313" key="8">
    <source>
        <dbReference type="Proteomes" id="UP000541444"/>
    </source>
</evidence>
<keyword evidence="3 5" id="KW-1133">Transmembrane helix</keyword>
<keyword evidence="8" id="KW-1185">Reference proteome</keyword>
<dbReference type="GO" id="GO:0090374">
    <property type="term" value="P:oligopeptide export from mitochondrion"/>
    <property type="evidence" value="ECO:0007669"/>
    <property type="project" value="TreeGrafter"/>
</dbReference>
<dbReference type="InterPro" id="IPR036640">
    <property type="entry name" value="ABC1_TM_sf"/>
</dbReference>
<dbReference type="GO" id="GO:0015421">
    <property type="term" value="F:ABC-type oligopeptide transporter activity"/>
    <property type="evidence" value="ECO:0007669"/>
    <property type="project" value="TreeGrafter"/>
</dbReference>
<dbReference type="PROSITE" id="PS50929">
    <property type="entry name" value="ABC_TM1F"/>
    <property type="match status" value="1"/>
</dbReference>
<protein>
    <recommendedName>
        <fullName evidence="6">ABC transmembrane type-1 domain-containing protein</fullName>
    </recommendedName>
</protein>
<dbReference type="SUPFAM" id="SSF90123">
    <property type="entry name" value="ABC transporter transmembrane region"/>
    <property type="match status" value="1"/>
</dbReference>
<comment type="subcellular location">
    <subcellularLocation>
        <location evidence="1">Membrane</location>
        <topology evidence="1">Multi-pass membrane protein</topology>
    </subcellularLocation>
</comment>
<keyword evidence="2 5" id="KW-0812">Transmembrane</keyword>
<dbReference type="GO" id="GO:0005524">
    <property type="term" value="F:ATP binding"/>
    <property type="evidence" value="ECO:0007669"/>
    <property type="project" value="InterPro"/>
</dbReference>
<accession>A0A7J7NJL9</accession>
<organism evidence="7 8">
    <name type="scientific">Kingdonia uniflora</name>
    <dbReference type="NCBI Taxonomy" id="39325"/>
    <lineage>
        <taxon>Eukaryota</taxon>
        <taxon>Viridiplantae</taxon>
        <taxon>Streptophyta</taxon>
        <taxon>Embryophyta</taxon>
        <taxon>Tracheophyta</taxon>
        <taxon>Spermatophyta</taxon>
        <taxon>Magnoliopsida</taxon>
        <taxon>Ranunculales</taxon>
        <taxon>Circaeasteraceae</taxon>
        <taxon>Kingdonia</taxon>
    </lineage>
</organism>
<sequence>MEEKAKEVPISQLVYLNKPEIPVILLGVISAAINGVVFPIFGILLSGIVKLYYEPSSELRKYSKLRALMFVILGLVVNMEISWFDEPRHSSGAIGARLSSDSATVRGLVGDTLALYVRNMEATATAGLVIAFTASWELAFIILGLLLLVGVNACANEVHKRIQYQC</sequence>
<feature type="transmembrane region" description="Helical" evidence="5">
    <location>
        <begin position="65"/>
        <end position="84"/>
    </location>
</feature>
<dbReference type="Proteomes" id="UP000541444">
    <property type="component" value="Unassembled WGS sequence"/>
</dbReference>
<evidence type="ECO:0000256" key="1">
    <source>
        <dbReference type="ARBA" id="ARBA00004141"/>
    </source>
</evidence>
<comment type="caution">
    <text evidence="7">The sequence shown here is derived from an EMBL/GenBank/DDBJ whole genome shotgun (WGS) entry which is preliminary data.</text>
</comment>
<evidence type="ECO:0000256" key="3">
    <source>
        <dbReference type="ARBA" id="ARBA00022989"/>
    </source>
</evidence>
<reference evidence="7 8" key="1">
    <citation type="journal article" date="2020" name="IScience">
        <title>Genome Sequencing of the Endangered Kingdonia uniflora (Circaeasteraceae, Ranunculales) Reveals Potential Mechanisms of Evolutionary Specialization.</title>
        <authorList>
            <person name="Sun Y."/>
            <person name="Deng T."/>
            <person name="Zhang A."/>
            <person name="Moore M.J."/>
            <person name="Landis J.B."/>
            <person name="Lin N."/>
            <person name="Zhang H."/>
            <person name="Zhang X."/>
            <person name="Huang J."/>
            <person name="Zhang X."/>
            <person name="Sun H."/>
            <person name="Wang H."/>
        </authorList>
    </citation>
    <scope>NUCLEOTIDE SEQUENCE [LARGE SCALE GENOMIC DNA]</scope>
    <source>
        <strain evidence="7">TB1705</strain>
        <tissue evidence="7">Leaf</tissue>
    </source>
</reference>
<feature type="domain" description="ABC transmembrane type-1" evidence="6">
    <location>
        <begin position="76"/>
        <end position="151"/>
    </location>
</feature>
<dbReference type="EMBL" id="JACGCM010000764">
    <property type="protein sequence ID" value="KAF6167200.1"/>
    <property type="molecule type" value="Genomic_DNA"/>
</dbReference>
<dbReference type="PANTHER" id="PTHR43394:SF18">
    <property type="entry name" value="ABC TRANSPORTER B FAMILY MEMBER 11-LIKE"/>
    <property type="match status" value="1"/>
</dbReference>
<feature type="transmembrane region" description="Helical" evidence="5">
    <location>
        <begin position="23"/>
        <end position="53"/>
    </location>
</feature>
<evidence type="ECO:0000256" key="5">
    <source>
        <dbReference type="SAM" id="Phobius"/>
    </source>
</evidence>
<dbReference type="AlphaFoldDB" id="A0A7J7NJL9"/>